<keyword evidence="3" id="KW-0436">Ligase</keyword>
<proteinExistence type="predicted"/>
<sequence length="698" mass="77871">MPPKPSPTHFLCVPLAGAQLARSLSLFRDDVTSIMSFAVPPEAVRPLGTLHLTLGVMTLKEDGVSQATELLKSLQLKEMLAKVRASVPVSSTARAGKLSDQGEPTSGDKGLYITLQGLRAMQSPSKTSVLYAPPVDSDGVLYRLCQQLKATFQDAGFMTDDGRPLLLHASIINTIHVKAARGGGRRRERLTLDARDILSRYDDYLWIEDMPVERKRRPAAGSSSGTSPLRSGATVAASSVASSSSNPNRNSMPAPPPRVIMANAAVSGAEEPHEGGVALTDRKDKDRPDSRSSGSIKDKDRDKERKEKERRERRDKMDKDREREREMAANREKDERIEYLEKEMAIMEREFHRELDRLSQNESETATFWQAKHSALNQQFLRTDTEVRLIRAEVEVREAEREELREGWAVLRRELKERDDEIRGLRGQVRGLKEWVSSSTRSEGQTCDETFGDGMTRLGNGLQNWVIVNFRKAKLDVSNLDEATLAELNELVPMFEELVHTAKVHLLQCIVSRILVEMVFDSYYVGLTSEQEQQFRAVEKLLSSFAASDEPINQWRSSTLAILRRDSPSQLAAASAALSETVLSRITRLLDALAGTTPSEARDSGLRVLVNNSLELARLLVVQRAVLRVYMPAVLPHQRVLFEPETMEDLGGEDEDALATREICCVAFPGVIKHGDENGGHLQYRNVIVKARVLCSPE</sequence>
<evidence type="ECO:0000256" key="1">
    <source>
        <dbReference type="SAM" id="MobiDB-lite"/>
    </source>
</evidence>
<evidence type="ECO:0000313" key="3">
    <source>
        <dbReference type="EMBL" id="KAH7160644.1"/>
    </source>
</evidence>
<keyword evidence="4" id="KW-1185">Reference proteome</keyword>
<dbReference type="OrthoDB" id="5328813at2759"/>
<dbReference type="Pfam" id="PF10469">
    <property type="entry name" value="AKAP7_NLS"/>
    <property type="match status" value="1"/>
</dbReference>
<dbReference type="InterPro" id="IPR009210">
    <property type="entry name" value="ASCC1"/>
</dbReference>
<dbReference type="PANTHER" id="PTHR13360">
    <property type="entry name" value="ACTIVATING SIGNAL COINTEGRATOR 1 COMPLEX SUBUNIT 1"/>
    <property type="match status" value="1"/>
</dbReference>
<accession>A0A9P9JBN4</accession>
<dbReference type="GO" id="GO:0016874">
    <property type="term" value="F:ligase activity"/>
    <property type="evidence" value="ECO:0007669"/>
    <property type="project" value="UniProtKB-KW"/>
</dbReference>
<feature type="compositionally biased region" description="Low complexity" evidence="1">
    <location>
        <begin position="230"/>
        <end position="252"/>
    </location>
</feature>
<dbReference type="AlphaFoldDB" id="A0A9P9JBN4"/>
<name>A0A9P9JBN4_9HYPO</name>
<evidence type="ECO:0000259" key="2">
    <source>
        <dbReference type="Pfam" id="PF10469"/>
    </source>
</evidence>
<reference evidence="3" key="1">
    <citation type="journal article" date="2021" name="Nat. Commun.">
        <title>Genetic determinants of endophytism in the Arabidopsis root mycobiome.</title>
        <authorList>
            <person name="Mesny F."/>
            <person name="Miyauchi S."/>
            <person name="Thiergart T."/>
            <person name="Pickel B."/>
            <person name="Atanasova L."/>
            <person name="Karlsson M."/>
            <person name="Huettel B."/>
            <person name="Barry K.W."/>
            <person name="Haridas S."/>
            <person name="Chen C."/>
            <person name="Bauer D."/>
            <person name="Andreopoulos W."/>
            <person name="Pangilinan J."/>
            <person name="LaButti K."/>
            <person name="Riley R."/>
            <person name="Lipzen A."/>
            <person name="Clum A."/>
            <person name="Drula E."/>
            <person name="Henrissat B."/>
            <person name="Kohler A."/>
            <person name="Grigoriev I.V."/>
            <person name="Martin F.M."/>
            <person name="Hacquard S."/>
        </authorList>
    </citation>
    <scope>NUCLEOTIDE SEQUENCE</scope>
    <source>
        <strain evidence="3">MPI-CAGE-AT-0147</strain>
    </source>
</reference>
<dbReference type="Proteomes" id="UP000738349">
    <property type="component" value="Unassembled WGS sequence"/>
</dbReference>
<feature type="region of interest" description="Disordered" evidence="1">
    <location>
        <begin position="215"/>
        <end position="330"/>
    </location>
</feature>
<evidence type="ECO:0000313" key="4">
    <source>
        <dbReference type="Proteomes" id="UP000738349"/>
    </source>
</evidence>
<dbReference type="PANTHER" id="PTHR13360:SF1">
    <property type="entry name" value="ACTIVATING SIGNAL COINTEGRATOR 1 COMPLEX SUBUNIT 1"/>
    <property type="match status" value="1"/>
</dbReference>
<feature type="domain" description="A-kinase anchor protein 7-like phosphoesterase" evidence="2">
    <location>
        <begin position="7"/>
        <end position="206"/>
    </location>
</feature>
<dbReference type="Gene3D" id="3.90.1140.10">
    <property type="entry name" value="Cyclic phosphodiesterase"/>
    <property type="match status" value="1"/>
</dbReference>
<comment type="caution">
    <text evidence="3">The sequence shown here is derived from an EMBL/GenBank/DDBJ whole genome shotgun (WGS) entry which is preliminary data.</text>
</comment>
<dbReference type="EMBL" id="JAGMUV010000004">
    <property type="protein sequence ID" value="KAH7160644.1"/>
    <property type="molecule type" value="Genomic_DNA"/>
</dbReference>
<dbReference type="GO" id="GO:0006355">
    <property type="term" value="P:regulation of DNA-templated transcription"/>
    <property type="evidence" value="ECO:0007669"/>
    <property type="project" value="TreeGrafter"/>
</dbReference>
<gene>
    <name evidence="3" type="ORF">EDB81DRAFT_839145</name>
</gene>
<dbReference type="GO" id="GO:0006307">
    <property type="term" value="P:DNA alkylation repair"/>
    <property type="evidence" value="ECO:0007669"/>
    <property type="project" value="InterPro"/>
</dbReference>
<organism evidence="3 4">
    <name type="scientific">Dactylonectria macrodidyma</name>
    <dbReference type="NCBI Taxonomy" id="307937"/>
    <lineage>
        <taxon>Eukaryota</taxon>
        <taxon>Fungi</taxon>
        <taxon>Dikarya</taxon>
        <taxon>Ascomycota</taxon>
        <taxon>Pezizomycotina</taxon>
        <taxon>Sordariomycetes</taxon>
        <taxon>Hypocreomycetidae</taxon>
        <taxon>Hypocreales</taxon>
        <taxon>Nectriaceae</taxon>
        <taxon>Dactylonectria</taxon>
    </lineage>
</organism>
<feature type="compositionally biased region" description="Basic and acidic residues" evidence="1">
    <location>
        <begin position="270"/>
        <end position="330"/>
    </location>
</feature>
<dbReference type="GO" id="GO:0005634">
    <property type="term" value="C:nucleus"/>
    <property type="evidence" value="ECO:0007669"/>
    <property type="project" value="TreeGrafter"/>
</dbReference>
<protein>
    <submittedName>
        <fullName evidence="3">AKAP7 2'5' RNA ligase-like domain-containing protein</fullName>
    </submittedName>
</protein>
<dbReference type="InterPro" id="IPR019510">
    <property type="entry name" value="AKAP7-like_phosphoesterase"/>
</dbReference>